<keyword evidence="5 9" id="KW-0812">Transmembrane</keyword>
<protein>
    <recommendedName>
        <fullName evidence="9">TRAP transporter small permease protein</fullName>
    </recommendedName>
</protein>
<dbReference type="PANTHER" id="PTHR35011:SF2">
    <property type="entry name" value="2,3-DIKETO-L-GULONATE TRAP TRANSPORTER SMALL PERMEASE PROTEIN YIAM"/>
    <property type="match status" value="1"/>
</dbReference>
<evidence type="ECO:0000313" key="12">
    <source>
        <dbReference type="Proteomes" id="UP000307874"/>
    </source>
</evidence>
<accession>A0A5C4JUA4</accession>
<comment type="function">
    <text evidence="9">Part of the tripartite ATP-independent periplasmic (TRAP) transport system.</text>
</comment>
<evidence type="ECO:0000256" key="4">
    <source>
        <dbReference type="ARBA" id="ARBA00022519"/>
    </source>
</evidence>
<evidence type="ECO:0000256" key="5">
    <source>
        <dbReference type="ARBA" id="ARBA00022692"/>
    </source>
</evidence>
<evidence type="ECO:0000256" key="6">
    <source>
        <dbReference type="ARBA" id="ARBA00022989"/>
    </source>
</evidence>
<feature type="transmembrane region" description="Helical" evidence="9">
    <location>
        <begin position="54"/>
        <end position="72"/>
    </location>
</feature>
<feature type="transmembrane region" description="Helical" evidence="9">
    <location>
        <begin position="21"/>
        <end position="42"/>
    </location>
</feature>
<comment type="similarity">
    <text evidence="8 9">Belongs to the TRAP transporter small permease family.</text>
</comment>
<keyword evidence="3" id="KW-1003">Cell membrane</keyword>
<dbReference type="AlphaFoldDB" id="A0A5C4JUA4"/>
<keyword evidence="4 9" id="KW-0997">Cell inner membrane</keyword>
<organism evidence="11 12">
    <name type="scientific">Martelella lutilitoris</name>
    <dbReference type="NCBI Taxonomy" id="2583532"/>
    <lineage>
        <taxon>Bacteria</taxon>
        <taxon>Pseudomonadati</taxon>
        <taxon>Pseudomonadota</taxon>
        <taxon>Alphaproteobacteria</taxon>
        <taxon>Hyphomicrobiales</taxon>
        <taxon>Aurantimonadaceae</taxon>
        <taxon>Martelella</taxon>
    </lineage>
</organism>
<dbReference type="EMBL" id="VCLB01000002">
    <property type="protein sequence ID" value="TNB48966.1"/>
    <property type="molecule type" value="Genomic_DNA"/>
</dbReference>
<evidence type="ECO:0000259" key="10">
    <source>
        <dbReference type="Pfam" id="PF04290"/>
    </source>
</evidence>
<dbReference type="GO" id="GO:0005886">
    <property type="term" value="C:plasma membrane"/>
    <property type="evidence" value="ECO:0007669"/>
    <property type="project" value="UniProtKB-SubCell"/>
</dbReference>
<gene>
    <name evidence="11" type="ORF">FF124_02915</name>
</gene>
<keyword evidence="6 9" id="KW-1133">Transmembrane helix</keyword>
<evidence type="ECO:0000256" key="7">
    <source>
        <dbReference type="ARBA" id="ARBA00023136"/>
    </source>
</evidence>
<name>A0A5C4JUA4_9HYPH</name>
<feature type="transmembrane region" description="Helical" evidence="9">
    <location>
        <begin position="134"/>
        <end position="152"/>
    </location>
</feature>
<dbReference type="GO" id="GO:0022857">
    <property type="term" value="F:transmembrane transporter activity"/>
    <property type="evidence" value="ECO:0007669"/>
    <property type="project" value="UniProtKB-UniRule"/>
</dbReference>
<comment type="subunit">
    <text evidence="9">The complex comprises the extracytoplasmic solute receptor protein and the two transmembrane proteins.</text>
</comment>
<keyword evidence="7 9" id="KW-0472">Membrane</keyword>
<proteinExistence type="inferred from homology"/>
<dbReference type="Proteomes" id="UP000307874">
    <property type="component" value="Unassembled WGS sequence"/>
</dbReference>
<dbReference type="Pfam" id="PF04290">
    <property type="entry name" value="DctQ"/>
    <property type="match status" value="1"/>
</dbReference>
<comment type="subcellular location">
    <subcellularLocation>
        <location evidence="1 9">Cell inner membrane</location>
        <topology evidence="1 9">Multi-pass membrane protein</topology>
    </subcellularLocation>
</comment>
<dbReference type="RefSeq" id="WP_138747003.1">
    <property type="nucleotide sequence ID" value="NZ_VCLB01000002.1"/>
</dbReference>
<dbReference type="GO" id="GO:0015740">
    <property type="term" value="P:C4-dicarboxylate transport"/>
    <property type="evidence" value="ECO:0007669"/>
    <property type="project" value="TreeGrafter"/>
</dbReference>
<evidence type="ECO:0000256" key="9">
    <source>
        <dbReference type="RuleBase" id="RU369079"/>
    </source>
</evidence>
<reference evidence="11 12" key="1">
    <citation type="submission" date="2019-06" db="EMBL/GenBank/DDBJ databases">
        <title>Martelella lutilitoris sp. nov., isolated from a tidal mudflat.</title>
        <authorList>
            <person name="Kim Y.-J."/>
        </authorList>
    </citation>
    <scope>NUCLEOTIDE SEQUENCE [LARGE SCALE GENOMIC DNA]</scope>
    <source>
        <strain evidence="11 12">GH2-6</strain>
    </source>
</reference>
<dbReference type="InterPro" id="IPR055348">
    <property type="entry name" value="DctQ"/>
</dbReference>
<dbReference type="PANTHER" id="PTHR35011">
    <property type="entry name" value="2,3-DIKETO-L-GULONATE TRAP TRANSPORTER SMALL PERMEASE PROTEIN YIAM"/>
    <property type="match status" value="1"/>
</dbReference>
<comment type="caution">
    <text evidence="11">The sequence shown here is derived from an EMBL/GenBank/DDBJ whole genome shotgun (WGS) entry which is preliminary data.</text>
</comment>
<keyword evidence="12" id="KW-1185">Reference proteome</keyword>
<feature type="domain" description="Tripartite ATP-independent periplasmic transporters DctQ component" evidence="10">
    <location>
        <begin position="36"/>
        <end position="154"/>
    </location>
</feature>
<dbReference type="InterPro" id="IPR007387">
    <property type="entry name" value="TRAP_DctQ"/>
</dbReference>
<evidence type="ECO:0000256" key="2">
    <source>
        <dbReference type="ARBA" id="ARBA00022448"/>
    </source>
</evidence>
<evidence type="ECO:0000313" key="11">
    <source>
        <dbReference type="EMBL" id="TNB48966.1"/>
    </source>
</evidence>
<sequence length="177" mass="19498">MSEFAVKAKRASHRLNRVVEVACVVLLVLLVFDVWLGIVSRYLIPLPLTFTEELARYLMIWMALLAISCGIVHREHIGVEFLFVRMPASTRRFLAIAFDVLSFVFFFILFWYGLGFAEKGFSRVTMIYAMPKGYAFSAVPAAAAIAAIQIALNGISDALAARAPQSTGAMSVGGELD</sequence>
<evidence type="ECO:0000256" key="1">
    <source>
        <dbReference type="ARBA" id="ARBA00004429"/>
    </source>
</evidence>
<dbReference type="OrthoDB" id="4964541at2"/>
<feature type="transmembrane region" description="Helical" evidence="9">
    <location>
        <begin position="93"/>
        <end position="114"/>
    </location>
</feature>
<evidence type="ECO:0000256" key="3">
    <source>
        <dbReference type="ARBA" id="ARBA00022475"/>
    </source>
</evidence>
<evidence type="ECO:0000256" key="8">
    <source>
        <dbReference type="ARBA" id="ARBA00038436"/>
    </source>
</evidence>
<keyword evidence="2 9" id="KW-0813">Transport</keyword>